<evidence type="ECO:0000256" key="1">
    <source>
        <dbReference type="SAM" id="Phobius"/>
    </source>
</evidence>
<comment type="caution">
    <text evidence="2">The sequence shown here is derived from an EMBL/GenBank/DDBJ whole genome shotgun (WGS) entry which is preliminary data.</text>
</comment>
<organism evidence="2 3">
    <name type="scientific">Candidatus Zymogenus saltonus</name>
    <dbReference type="NCBI Taxonomy" id="2844893"/>
    <lineage>
        <taxon>Bacteria</taxon>
        <taxon>Deltaproteobacteria</taxon>
        <taxon>Candidatus Zymogenia</taxon>
        <taxon>Candidatus Zymogeniales</taxon>
        <taxon>Candidatus Zymogenaceae</taxon>
        <taxon>Candidatus Zymogenus</taxon>
    </lineage>
</organism>
<feature type="transmembrane region" description="Helical" evidence="1">
    <location>
        <begin position="131"/>
        <end position="148"/>
    </location>
</feature>
<evidence type="ECO:0000313" key="3">
    <source>
        <dbReference type="Proteomes" id="UP000809273"/>
    </source>
</evidence>
<evidence type="ECO:0000313" key="2">
    <source>
        <dbReference type="EMBL" id="MBN1574529.1"/>
    </source>
</evidence>
<dbReference type="AlphaFoldDB" id="A0A9D8KIL3"/>
<dbReference type="EMBL" id="JAFGIX010000082">
    <property type="protein sequence ID" value="MBN1574529.1"/>
    <property type="molecule type" value="Genomic_DNA"/>
</dbReference>
<keyword evidence="1" id="KW-0472">Membrane</keyword>
<dbReference type="Proteomes" id="UP000809273">
    <property type="component" value="Unassembled WGS sequence"/>
</dbReference>
<keyword evidence="1" id="KW-0812">Transmembrane</keyword>
<gene>
    <name evidence="2" type="ORF">JW984_15135</name>
</gene>
<accession>A0A9D8KIL3</accession>
<reference evidence="2" key="2">
    <citation type="submission" date="2021-01" db="EMBL/GenBank/DDBJ databases">
        <authorList>
            <person name="Hahn C.R."/>
            <person name="Youssef N.H."/>
            <person name="Elshahed M."/>
        </authorList>
    </citation>
    <scope>NUCLEOTIDE SEQUENCE</scope>
    <source>
        <strain evidence="2">Zod_Metabat.24</strain>
    </source>
</reference>
<protein>
    <submittedName>
        <fullName evidence="2">Uncharacterized protein</fullName>
    </submittedName>
</protein>
<proteinExistence type="predicted"/>
<reference evidence="2" key="1">
    <citation type="journal article" date="2021" name="Environ. Microbiol.">
        <title>Genomic characterization of three novel Desulfobacterota classes expand the metabolic and phylogenetic diversity of the phylum.</title>
        <authorList>
            <person name="Murphy C.L."/>
            <person name="Biggerstaff J."/>
            <person name="Eichhorn A."/>
            <person name="Ewing E."/>
            <person name="Shahan R."/>
            <person name="Soriano D."/>
            <person name="Stewart S."/>
            <person name="VanMol K."/>
            <person name="Walker R."/>
            <person name="Walters P."/>
            <person name="Elshahed M.S."/>
            <person name="Youssef N.H."/>
        </authorList>
    </citation>
    <scope>NUCLEOTIDE SEQUENCE</scope>
    <source>
        <strain evidence="2">Zod_Metabat.24</strain>
    </source>
</reference>
<keyword evidence="1" id="KW-1133">Transmembrane helix</keyword>
<name>A0A9D8KIL3_9DELT</name>
<sequence>MTKQMNPLKYMVEKYHRSDIFKRLKSFRKKDDKLTQAEYVHRINKRLERLPEGKTISQNQLSEYVNSVKSPSPEVRELMIEIMGEEAGAVYPWYERVVVPLRKQVKELQDTILHLSPDVFKFSWRRMLCRAVSHLIICASILAGGFIYCYRGAVVESVADRLFKSYEERIEERDAVILELRDLSESQGKRIESLDKKLKKTRKGLVEKGELVMELEEKKRKAE</sequence>